<dbReference type="GO" id="GO:0016236">
    <property type="term" value="P:macroautophagy"/>
    <property type="evidence" value="ECO:0007669"/>
    <property type="project" value="TreeGrafter"/>
</dbReference>
<dbReference type="Pfam" id="PF07264">
    <property type="entry name" value="EI24"/>
    <property type="match status" value="1"/>
</dbReference>
<comment type="caution">
    <text evidence="6">The sequence shown here is derived from an EMBL/GenBank/DDBJ whole genome shotgun (WGS) entry which is preliminary data.</text>
</comment>
<evidence type="ECO:0000256" key="4">
    <source>
        <dbReference type="ARBA" id="ARBA00023136"/>
    </source>
</evidence>
<dbReference type="OMA" id="QSEWILP"/>
<evidence type="ECO:0000313" key="6">
    <source>
        <dbReference type="EMBL" id="ORY95818.1"/>
    </source>
</evidence>
<dbReference type="EMBL" id="MCGN01000006">
    <property type="protein sequence ID" value="ORY95818.1"/>
    <property type="molecule type" value="Genomic_DNA"/>
</dbReference>
<sequence length="213" mass="24029">MYLTLLGLNGQFFGPIAEKAYQVQARNNNRTVSTNIVSSMASTIYTAIFYINCSVFAAIIRSLVPYFGFWLAFLMNCAVMAYYCFEYKWLYMGWTLERRLSYVEQHWSFFLGFGLPLTVLTFFLPTLYSGAVFGLIYPCYVIMATMATPKPASPYDQPVASGGARAEFSLPNKVPLFYGVRKLDNLVILLVRLVGGVHADSIVSEEKKMAKLE</sequence>
<keyword evidence="7" id="KW-1185">Reference proteome</keyword>
<name>A0A1X2HB11_SYNRA</name>
<dbReference type="AlphaFoldDB" id="A0A1X2HB11"/>
<dbReference type="OrthoDB" id="266518at2759"/>
<protein>
    <submittedName>
        <fullName evidence="6">Etoposide-induced protein 2.4-domain-containing protein</fullName>
    </submittedName>
</protein>
<keyword evidence="4 5" id="KW-0472">Membrane</keyword>
<gene>
    <name evidence="6" type="ORF">BCR43DRAFT_531604</name>
</gene>
<dbReference type="STRING" id="13706.A0A1X2HB11"/>
<dbReference type="PANTHER" id="PTHR21389:SF0">
    <property type="entry name" value="ETOPOSIDE-INDUCED PROTEIN 2.4 HOMOLOG"/>
    <property type="match status" value="1"/>
</dbReference>
<proteinExistence type="predicted"/>
<comment type="subcellular location">
    <subcellularLocation>
        <location evidence="1">Membrane</location>
        <topology evidence="1">Multi-pass membrane protein</topology>
    </subcellularLocation>
</comment>
<reference evidence="6 7" key="1">
    <citation type="submission" date="2016-07" db="EMBL/GenBank/DDBJ databases">
        <title>Pervasive Adenine N6-methylation of Active Genes in Fungi.</title>
        <authorList>
            <consortium name="DOE Joint Genome Institute"/>
            <person name="Mondo S.J."/>
            <person name="Dannebaum R.O."/>
            <person name="Kuo R.C."/>
            <person name="Labutti K."/>
            <person name="Haridas S."/>
            <person name="Kuo A."/>
            <person name="Salamov A."/>
            <person name="Ahrendt S.R."/>
            <person name="Lipzen A."/>
            <person name="Sullivan W."/>
            <person name="Andreopoulos W.B."/>
            <person name="Clum A."/>
            <person name="Lindquist E."/>
            <person name="Daum C."/>
            <person name="Ramamoorthy G.K."/>
            <person name="Gryganskyi A."/>
            <person name="Culley D."/>
            <person name="Magnuson J.K."/>
            <person name="James T.Y."/>
            <person name="O'Malley M.A."/>
            <person name="Stajich J.E."/>
            <person name="Spatafora J.W."/>
            <person name="Visel A."/>
            <person name="Grigoriev I.V."/>
        </authorList>
    </citation>
    <scope>NUCLEOTIDE SEQUENCE [LARGE SCALE GENOMIC DNA]</scope>
    <source>
        <strain evidence="6 7">NRRL 2496</strain>
    </source>
</reference>
<keyword evidence="3 5" id="KW-1133">Transmembrane helix</keyword>
<dbReference type="InterPro" id="IPR059112">
    <property type="entry name" value="CysZ/EI24"/>
</dbReference>
<evidence type="ECO:0000256" key="2">
    <source>
        <dbReference type="ARBA" id="ARBA00022692"/>
    </source>
</evidence>
<evidence type="ECO:0000313" key="7">
    <source>
        <dbReference type="Proteomes" id="UP000242180"/>
    </source>
</evidence>
<keyword evidence="2 5" id="KW-0812">Transmembrane</keyword>
<evidence type="ECO:0000256" key="3">
    <source>
        <dbReference type="ARBA" id="ARBA00022989"/>
    </source>
</evidence>
<dbReference type="PANTHER" id="PTHR21389">
    <property type="entry name" value="P53 INDUCED PROTEIN"/>
    <property type="match status" value="1"/>
</dbReference>
<organism evidence="6 7">
    <name type="scientific">Syncephalastrum racemosum</name>
    <name type="common">Filamentous fungus</name>
    <dbReference type="NCBI Taxonomy" id="13706"/>
    <lineage>
        <taxon>Eukaryota</taxon>
        <taxon>Fungi</taxon>
        <taxon>Fungi incertae sedis</taxon>
        <taxon>Mucoromycota</taxon>
        <taxon>Mucoromycotina</taxon>
        <taxon>Mucoromycetes</taxon>
        <taxon>Mucorales</taxon>
        <taxon>Syncephalastraceae</taxon>
        <taxon>Syncephalastrum</taxon>
    </lineage>
</organism>
<accession>A0A1X2HB11</accession>
<evidence type="ECO:0000256" key="5">
    <source>
        <dbReference type="SAM" id="Phobius"/>
    </source>
</evidence>
<dbReference type="GO" id="GO:0016020">
    <property type="term" value="C:membrane"/>
    <property type="evidence" value="ECO:0007669"/>
    <property type="project" value="UniProtKB-SubCell"/>
</dbReference>
<dbReference type="Proteomes" id="UP000242180">
    <property type="component" value="Unassembled WGS sequence"/>
</dbReference>
<feature type="transmembrane region" description="Helical" evidence="5">
    <location>
        <begin position="66"/>
        <end position="85"/>
    </location>
</feature>
<feature type="transmembrane region" description="Helical" evidence="5">
    <location>
        <begin position="130"/>
        <end position="148"/>
    </location>
</feature>
<dbReference type="InParanoid" id="A0A1X2HB11"/>
<evidence type="ECO:0000256" key="1">
    <source>
        <dbReference type="ARBA" id="ARBA00004141"/>
    </source>
</evidence>
<feature type="transmembrane region" description="Helical" evidence="5">
    <location>
        <begin position="36"/>
        <end position="60"/>
    </location>
</feature>
<dbReference type="GO" id="GO:0005783">
    <property type="term" value="C:endoplasmic reticulum"/>
    <property type="evidence" value="ECO:0007669"/>
    <property type="project" value="TreeGrafter"/>
</dbReference>